<reference evidence="6" key="1">
    <citation type="journal article" date="2007" name="PLoS ONE">
        <title>The first genome sequence of an elite grapevine cultivar (Pinot noir Vitis vinifera L.): coping with a highly heterozygous genome.</title>
        <authorList>
            <person name="Velasco R."/>
            <person name="Zharkikh A."/>
            <person name="Troggio M."/>
            <person name="Cartwright D.A."/>
            <person name="Cestaro A."/>
            <person name="Pruss D."/>
            <person name="Pindo M."/>
            <person name="FitzGerald L.M."/>
            <person name="Vezzulli S."/>
            <person name="Reid J."/>
            <person name="Malacarne G."/>
            <person name="Iliev D."/>
            <person name="Coppola G."/>
            <person name="Wardell B."/>
            <person name="Micheletti D."/>
            <person name="Macalma T."/>
            <person name="Facci M."/>
            <person name="Mitchell J.T."/>
            <person name="Perazzolli M."/>
            <person name="Eldredge G."/>
            <person name="Gatto P."/>
            <person name="Oyzerski R."/>
            <person name="Moretto M."/>
            <person name="Gutin N."/>
            <person name="Stefanini M."/>
            <person name="Chen Y."/>
            <person name="Segala C."/>
            <person name="Davenport C."/>
            <person name="Dematte L."/>
            <person name="Mraz A."/>
            <person name="Battilana J."/>
            <person name="Stormo K."/>
            <person name="Costa F."/>
            <person name="Tao Q."/>
            <person name="Si-Ammour A."/>
            <person name="Harkins T."/>
            <person name="Lackey A."/>
            <person name="Perbost C."/>
            <person name="Taillon B."/>
            <person name="Stella A."/>
            <person name="Solovyev V."/>
            <person name="Fawcett J.A."/>
            <person name="Sterck L."/>
            <person name="Vandepoele K."/>
            <person name="Grando S.M."/>
            <person name="Toppo S."/>
            <person name="Moser C."/>
            <person name="Lanchbury J."/>
            <person name="Bogden R."/>
            <person name="Skolnick M."/>
            <person name="Sgaramella V."/>
            <person name="Bhatnagar S.K."/>
            <person name="Fontana P."/>
            <person name="Gutin A."/>
            <person name="Van de Peer Y."/>
            <person name="Salamini F."/>
            <person name="Viola R."/>
        </authorList>
    </citation>
    <scope>NUCLEOTIDE SEQUENCE</scope>
</reference>
<evidence type="ECO:0008006" key="7">
    <source>
        <dbReference type="Google" id="ProtNLM"/>
    </source>
</evidence>
<dbReference type="GO" id="GO:0016020">
    <property type="term" value="C:membrane"/>
    <property type="evidence" value="ECO:0007669"/>
    <property type="project" value="UniProtKB-SubCell"/>
</dbReference>
<evidence type="ECO:0000256" key="5">
    <source>
        <dbReference type="RuleBase" id="RU000477"/>
    </source>
</evidence>
<dbReference type="InterPro" id="IPR023271">
    <property type="entry name" value="Aquaporin-like"/>
</dbReference>
<dbReference type="PRINTS" id="PR00783">
    <property type="entry name" value="MINTRINSICP"/>
</dbReference>
<gene>
    <name evidence="6" type="ORF">VITISV_014693</name>
</gene>
<evidence type="ECO:0000313" key="6">
    <source>
        <dbReference type="EMBL" id="CAN76706.1"/>
    </source>
</evidence>
<dbReference type="SUPFAM" id="SSF90123">
    <property type="entry name" value="ABC transporter transmembrane region"/>
    <property type="match status" value="1"/>
</dbReference>
<protein>
    <recommendedName>
        <fullName evidence="7">Aquaporin PIP1-2</fullName>
    </recommendedName>
</protein>
<accession>A5BCI1</accession>
<dbReference type="Gene3D" id="1.20.1080.10">
    <property type="entry name" value="Glycerol uptake facilitator protein"/>
    <property type="match status" value="1"/>
</dbReference>
<dbReference type="ExpressionAtlas" id="A5BCI1">
    <property type="expression patterns" value="baseline and differential"/>
</dbReference>
<evidence type="ECO:0000256" key="2">
    <source>
        <dbReference type="ARBA" id="ARBA00022692"/>
    </source>
</evidence>
<dbReference type="InterPro" id="IPR034294">
    <property type="entry name" value="Aquaporin_transptr"/>
</dbReference>
<keyword evidence="2 5" id="KW-0812">Transmembrane</keyword>
<dbReference type="InterPro" id="IPR036640">
    <property type="entry name" value="ABC1_TM_sf"/>
</dbReference>
<dbReference type="Gene3D" id="3.20.20.140">
    <property type="entry name" value="Metal-dependent hydrolases"/>
    <property type="match status" value="1"/>
</dbReference>
<dbReference type="InterPro" id="IPR000425">
    <property type="entry name" value="MIP"/>
</dbReference>
<sequence>MFKGIYNGKQCHGSDIAVVLSRAWNAGVDGIINQRFLTWRHLSLHCCQWLCGFLISSNEHNDVNGMVSEASIIGGIHKTMFDKDISSLGIEPDLGTVSSPGLNRAVQSLLIAGGATSLFLPKMAARRPSAYAKATAVVGQTIGSFRTVASFTGEKQAVTKYNKFLESSFGLQLRFQHVNVEAIVTRQVSSSPPTGVLLLVFKCPGAICDAGMEKGFQRHDFEMLGGGINAVASGHPKLAGLGAEIVSTVILVYPVLSTIDAKRNVRDSHVSILAPLSIEFAMLLVHPATIPITGTDINPARSLGAAIIYNKGNAWNDMWISWVGPFIGVTLATLQPRVSCRMFGVVDSKSSLHLCTNYAWPPLATCHIPFLLFGFENSFLNPFL</sequence>
<keyword evidence="5" id="KW-0813">Transport</keyword>
<evidence type="ECO:0000256" key="3">
    <source>
        <dbReference type="ARBA" id="ARBA00022989"/>
    </source>
</evidence>
<name>A5BCI1_VITVI</name>
<dbReference type="Gene3D" id="1.20.1560.10">
    <property type="entry name" value="ABC transporter type 1, transmembrane domain"/>
    <property type="match status" value="1"/>
</dbReference>
<comment type="subcellular location">
    <subcellularLocation>
        <location evidence="1">Membrane</location>
        <topology evidence="1">Multi-pass membrane protein</topology>
    </subcellularLocation>
</comment>
<evidence type="ECO:0000256" key="1">
    <source>
        <dbReference type="ARBA" id="ARBA00004141"/>
    </source>
</evidence>
<dbReference type="GO" id="GO:0005524">
    <property type="term" value="F:ATP binding"/>
    <property type="evidence" value="ECO:0007669"/>
    <property type="project" value="InterPro"/>
</dbReference>
<dbReference type="EMBL" id="AM454570">
    <property type="protein sequence ID" value="CAN76706.1"/>
    <property type="molecule type" value="Genomic_DNA"/>
</dbReference>
<organism evidence="6">
    <name type="scientific">Vitis vinifera</name>
    <name type="common">Grape</name>
    <dbReference type="NCBI Taxonomy" id="29760"/>
    <lineage>
        <taxon>Eukaryota</taxon>
        <taxon>Viridiplantae</taxon>
        <taxon>Streptophyta</taxon>
        <taxon>Embryophyta</taxon>
        <taxon>Tracheophyta</taxon>
        <taxon>Spermatophyta</taxon>
        <taxon>Magnoliopsida</taxon>
        <taxon>eudicotyledons</taxon>
        <taxon>Gunneridae</taxon>
        <taxon>Pentapetalae</taxon>
        <taxon>rosids</taxon>
        <taxon>Vitales</taxon>
        <taxon>Vitaceae</taxon>
        <taxon>Viteae</taxon>
        <taxon>Vitis</taxon>
    </lineage>
</organism>
<dbReference type="AlphaFoldDB" id="A5BCI1"/>
<dbReference type="PANTHER" id="PTHR45687">
    <property type="entry name" value="AQUAPORIN OR AQUAGLYCEROPORIN RELATED"/>
    <property type="match status" value="1"/>
</dbReference>
<comment type="similarity">
    <text evidence="5">Belongs to the MIP/aquaporin (TC 1.A.8) family.</text>
</comment>
<dbReference type="GO" id="GO:0015267">
    <property type="term" value="F:channel activity"/>
    <property type="evidence" value="ECO:0007669"/>
    <property type="project" value="InterPro"/>
</dbReference>
<dbReference type="FunFam" id="1.20.1080.10:FF:000063">
    <property type="entry name" value="Putative aquaporin PIP-type 7a"/>
    <property type="match status" value="1"/>
</dbReference>
<evidence type="ECO:0000256" key="4">
    <source>
        <dbReference type="ARBA" id="ARBA00023136"/>
    </source>
</evidence>
<keyword evidence="3" id="KW-1133">Transmembrane helix</keyword>
<dbReference type="Pfam" id="PF00230">
    <property type="entry name" value="MIP"/>
    <property type="match status" value="1"/>
</dbReference>
<proteinExistence type="inferred from homology"/>
<dbReference type="SUPFAM" id="SSF81338">
    <property type="entry name" value="Aquaporin-like"/>
    <property type="match status" value="1"/>
</dbReference>
<keyword evidence="4" id="KW-0472">Membrane</keyword>